<name>A0A1Q9BXH4_SYMMI</name>
<evidence type="ECO:0000256" key="1">
    <source>
        <dbReference type="SAM" id="MobiDB-lite"/>
    </source>
</evidence>
<accession>A0A1Q9BXH4</accession>
<comment type="caution">
    <text evidence="3">The sequence shown here is derived from an EMBL/GenBank/DDBJ whole genome shotgun (WGS) entry which is preliminary data.</text>
</comment>
<gene>
    <name evidence="3" type="ORF">AK812_SmicGene44837</name>
</gene>
<evidence type="ECO:0000313" key="3">
    <source>
        <dbReference type="EMBL" id="OLP75376.1"/>
    </source>
</evidence>
<dbReference type="Proteomes" id="UP000186817">
    <property type="component" value="Unassembled WGS sequence"/>
</dbReference>
<organism evidence="3 4">
    <name type="scientific">Symbiodinium microadriaticum</name>
    <name type="common">Dinoflagellate</name>
    <name type="synonym">Zooxanthella microadriatica</name>
    <dbReference type="NCBI Taxonomy" id="2951"/>
    <lineage>
        <taxon>Eukaryota</taxon>
        <taxon>Sar</taxon>
        <taxon>Alveolata</taxon>
        <taxon>Dinophyceae</taxon>
        <taxon>Suessiales</taxon>
        <taxon>Symbiodiniaceae</taxon>
        <taxon>Symbiodinium</taxon>
    </lineage>
</organism>
<evidence type="ECO:0000256" key="2">
    <source>
        <dbReference type="SAM" id="SignalP"/>
    </source>
</evidence>
<feature type="chain" id="PRO_5013181037" evidence="2">
    <location>
        <begin position="16"/>
        <end position="172"/>
    </location>
</feature>
<feature type="signal peptide" evidence="2">
    <location>
        <begin position="1"/>
        <end position="15"/>
    </location>
</feature>
<reference evidence="3 4" key="1">
    <citation type="submission" date="2016-02" db="EMBL/GenBank/DDBJ databases">
        <title>Genome analysis of coral dinoflagellate symbionts highlights evolutionary adaptations to a symbiotic lifestyle.</title>
        <authorList>
            <person name="Aranda M."/>
            <person name="Li Y."/>
            <person name="Liew Y.J."/>
            <person name="Baumgarten S."/>
            <person name="Simakov O."/>
            <person name="Wilson M."/>
            <person name="Piel J."/>
            <person name="Ashoor H."/>
            <person name="Bougouffa S."/>
            <person name="Bajic V.B."/>
            <person name="Ryu T."/>
            <person name="Ravasi T."/>
            <person name="Bayer T."/>
            <person name="Micklem G."/>
            <person name="Kim H."/>
            <person name="Bhak J."/>
            <person name="Lajeunesse T.C."/>
            <person name="Voolstra C.R."/>
        </authorList>
    </citation>
    <scope>NUCLEOTIDE SEQUENCE [LARGE SCALE GENOMIC DNA]</scope>
    <source>
        <strain evidence="3 4">CCMP2467</strain>
    </source>
</reference>
<dbReference type="AlphaFoldDB" id="A0A1Q9BXH4"/>
<sequence>MKLAAAFALATGALAQSCTDLVPGWEDNDGQNCSTYVNQQICTPTGGYGPGMINPAIVSLVSAPNALAGRLRSVWSRPGPVKEEPQESEEAAAHIPCPGVQEHRIRPPTSAGGRRLSLSTSMAQSDPIRLPASPQPWAAPTLCPVPEQVLLGTSTGCLGNRLLPPAHGAFGA</sequence>
<dbReference type="EMBL" id="LSRX01002534">
    <property type="protein sequence ID" value="OLP75376.1"/>
    <property type="molecule type" value="Genomic_DNA"/>
</dbReference>
<keyword evidence="2" id="KW-0732">Signal</keyword>
<proteinExistence type="predicted"/>
<evidence type="ECO:0000313" key="4">
    <source>
        <dbReference type="Proteomes" id="UP000186817"/>
    </source>
</evidence>
<feature type="region of interest" description="Disordered" evidence="1">
    <location>
        <begin position="78"/>
        <end position="130"/>
    </location>
</feature>
<keyword evidence="4" id="KW-1185">Reference proteome</keyword>
<protein>
    <submittedName>
        <fullName evidence="3">Uncharacterized protein</fullName>
    </submittedName>
</protein>
<dbReference type="PROSITE" id="PS51257">
    <property type="entry name" value="PROKAR_LIPOPROTEIN"/>
    <property type="match status" value="1"/>
</dbReference>